<feature type="transmembrane region" description="Helical" evidence="4">
    <location>
        <begin position="53"/>
        <end position="79"/>
    </location>
</feature>
<proteinExistence type="predicted"/>
<dbReference type="GeneID" id="108996429"/>
<comment type="subcellular location">
    <subcellularLocation>
        <location evidence="1">Membrane</location>
    </subcellularLocation>
</comment>
<dbReference type="GO" id="GO:0016020">
    <property type="term" value="C:membrane"/>
    <property type="evidence" value="ECO:0007669"/>
    <property type="project" value="UniProtKB-SubCell"/>
</dbReference>
<evidence type="ECO:0000256" key="4">
    <source>
        <dbReference type="SAM" id="Phobius"/>
    </source>
</evidence>
<organism evidence="5 6">
    <name type="scientific">Juglans regia</name>
    <name type="common">English walnut</name>
    <dbReference type="NCBI Taxonomy" id="51240"/>
    <lineage>
        <taxon>Eukaryota</taxon>
        <taxon>Viridiplantae</taxon>
        <taxon>Streptophyta</taxon>
        <taxon>Embryophyta</taxon>
        <taxon>Tracheophyta</taxon>
        <taxon>Spermatophyta</taxon>
        <taxon>Magnoliopsida</taxon>
        <taxon>eudicotyledons</taxon>
        <taxon>Gunneridae</taxon>
        <taxon>Pentapetalae</taxon>
        <taxon>rosids</taxon>
        <taxon>fabids</taxon>
        <taxon>Fagales</taxon>
        <taxon>Juglandaceae</taxon>
        <taxon>Juglans</taxon>
    </lineage>
</organism>
<keyword evidence="4" id="KW-1133">Transmembrane helix</keyword>
<gene>
    <name evidence="6 7 8" type="primary">LOC108996429</name>
</gene>
<name>A0A2I4F894_JUGRE</name>
<dbReference type="STRING" id="51240.A0A2I4F894"/>
<evidence type="ECO:0000313" key="7">
    <source>
        <dbReference type="RefSeq" id="XP_018827870.1"/>
    </source>
</evidence>
<evidence type="ECO:0000256" key="3">
    <source>
        <dbReference type="SAM" id="MobiDB-lite"/>
    </source>
</evidence>
<keyword evidence="5" id="KW-1185">Reference proteome</keyword>
<keyword evidence="4" id="KW-0812">Transmembrane</keyword>
<dbReference type="AlphaFoldDB" id="A0A2I4F894"/>
<evidence type="ECO:0000256" key="1">
    <source>
        <dbReference type="ARBA" id="ARBA00004370"/>
    </source>
</evidence>
<evidence type="ECO:0000256" key="2">
    <source>
        <dbReference type="ARBA" id="ARBA00023136"/>
    </source>
</evidence>
<evidence type="ECO:0000313" key="5">
    <source>
        <dbReference type="Proteomes" id="UP000235220"/>
    </source>
</evidence>
<keyword evidence="2 4" id="KW-0472">Membrane</keyword>
<evidence type="ECO:0000313" key="6">
    <source>
        <dbReference type="RefSeq" id="XP_018827869.1"/>
    </source>
</evidence>
<dbReference type="KEGG" id="jre:108996429"/>
<dbReference type="InterPro" id="IPR044839">
    <property type="entry name" value="NDR1-like"/>
</dbReference>
<dbReference type="RefSeq" id="XP_018827869.1">
    <property type="nucleotide sequence ID" value="XM_018972324.2"/>
</dbReference>
<protein>
    <submittedName>
        <fullName evidence="6 7">NDR1/HIN1-like protein 6</fullName>
    </submittedName>
</protein>
<feature type="compositionally biased region" description="Pro residues" evidence="3">
    <location>
        <begin position="22"/>
        <end position="40"/>
    </location>
</feature>
<dbReference type="Proteomes" id="UP000235220">
    <property type="component" value="Chromosome 7"/>
</dbReference>
<dbReference type="RefSeq" id="XP_035548311.1">
    <property type="nucleotide sequence ID" value="XM_035692418.1"/>
</dbReference>
<feature type="region of interest" description="Disordered" evidence="3">
    <location>
        <begin position="1"/>
        <end position="44"/>
    </location>
</feature>
<accession>A0A2I4F894</accession>
<sequence>MAEQPQKPVLQKPPGYRDPSRPIQPGPRPPPRKPAFPPSFTPKKRRRSCCRACCCFLFVFVLVLLLVVAVAFGLFYLWFQPRLPVFHLQSFRIPRFTVTTKADGTYLDAHTVTRVEVKNPNGKLSLFYKQSTVAVTFSAGHDEDTEVGSEDVPEFTQGMTNITSMKVETGVKNQLVDDGEGRKLKARFQNKELVVNVEVRSGVGFYVDGLRIGPLAVKVLCGGVSLKVLETGDMPKCTVTILKWVNIS</sequence>
<dbReference type="PANTHER" id="PTHR31234">
    <property type="entry name" value="LATE EMBRYOGENESIS ABUNDANT (LEA) HYDROXYPROLINE-RICH GLYCOPROTEIN FAMILY"/>
    <property type="match status" value="1"/>
</dbReference>
<evidence type="ECO:0000313" key="8">
    <source>
        <dbReference type="RefSeq" id="XP_035548311.1"/>
    </source>
</evidence>
<dbReference type="PANTHER" id="PTHR31234:SF35">
    <property type="entry name" value="LATE EMBRYOGENESIS ABUNDANT (LEA) HYDROXYPROLINE-RICH GLYCOPROTEIN FAMILY"/>
    <property type="match status" value="1"/>
</dbReference>
<dbReference type="RefSeq" id="XP_018827870.1">
    <property type="nucleotide sequence ID" value="XM_018972325.2"/>
</dbReference>
<reference evidence="6 7" key="1">
    <citation type="submission" date="2025-04" db="UniProtKB">
        <authorList>
            <consortium name="RefSeq"/>
        </authorList>
    </citation>
    <scope>IDENTIFICATION</scope>
    <source>
        <tissue evidence="6 7">Leaves</tissue>
    </source>
</reference>
<dbReference type="OrthoDB" id="777695at2759"/>
<dbReference type="GO" id="GO:0098542">
    <property type="term" value="P:defense response to other organism"/>
    <property type="evidence" value="ECO:0007669"/>
    <property type="project" value="InterPro"/>
</dbReference>